<evidence type="ECO:0000313" key="2">
    <source>
        <dbReference type="EMBL" id="VDP65865.1"/>
    </source>
</evidence>
<dbReference type="PANTHER" id="PTHR24114:SF2">
    <property type="entry name" value="F-BOX DOMAIN-CONTAINING PROTEIN-RELATED"/>
    <property type="match status" value="1"/>
</dbReference>
<evidence type="ECO:0000256" key="1">
    <source>
        <dbReference type="SAM" id="MobiDB-lite"/>
    </source>
</evidence>
<dbReference type="Pfam" id="PF13516">
    <property type="entry name" value="LRR_6"/>
    <property type="match status" value="1"/>
</dbReference>
<protein>
    <submittedName>
        <fullName evidence="4">Centrosomal protein of 78 kDa-like</fullName>
    </submittedName>
</protein>
<gene>
    <name evidence="2" type="ORF">ECPE_LOCUS2243</name>
</gene>
<dbReference type="EMBL" id="UZAN01039490">
    <property type="protein sequence ID" value="VDP65865.1"/>
    <property type="molecule type" value="Genomic_DNA"/>
</dbReference>
<dbReference type="Gene3D" id="3.80.10.10">
    <property type="entry name" value="Ribonuclease Inhibitor"/>
    <property type="match status" value="1"/>
</dbReference>
<proteinExistence type="predicted"/>
<feature type="compositionally biased region" description="Basic and acidic residues" evidence="1">
    <location>
        <begin position="137"/>
        <end position="166"/>
    </location>
</feature>
<reference evidence="4" key="1">
    <citation type="submission" date="2016-06" db="UniProtKB">
        <authorList>
            <consortium name="WormBaseParasite"/>
        </authorList>
    </citation>
    <scope>IDENTIFICATION</scope>
</reference>
<feature type="region of interest" description="Disordered" evidence="1">
    <location>
        <begin position="128"/>
        <end position="177"/>
    </location>
</feature>
<reference evidence="2 3" key="2">
    <citation type="submission" date="2018-11" db="EMBL/GenBank/DDBJ databases">
        <authorList>
            <consortium name="Pathogen Informatics"/>
        </authorList>
    </citation>
    <scope>NUCLEOTIDE SEQUENCE [LARGE SCALE GENOMIC DNA]</scope>
    <source>
        <strain evidence="2 3">Egypt</strain>
    </source>
</reference>
<name>A0A183A5K8_9TREM</name>
<organism evidence="4">
    <name type="scientific">Echinostoma caproni</name>
    <dbReference type="NCBI Taxonomy" id="27848"/>
    <lineage>
        <taxon>Eukaryota</taxon>
        <taxon>Metazoa</taxon>
        <taxon>Spiralia</taxon>
        <taxon>Lophotrochozoa</taxon>
        <taxon>Platyhelminthes</taxon>
        <taxon>Trematoda</taxon>
        <taxon>Digenea</taxon>
        <taxon>Plagiorchiida</taxon>
        <taxon>Echinostomata</taxon>
        <taxon>Echinostomatoidea</taxon>
        <taxon>Echinostomatidae</taxon>
        <taxon>Echinostoma</taxon>
    </lineage>
</organism>
<dbReference type="Proteomes" id="UP000272942">
    <property type="component" value="Unassembled WGS sequence"/>
</dbReference>
<keyword evidence="3" id="KW-1185">Reference proteome</keyword>
<dbReference type="InterPro" id="IPR032675">
    <property type="entry name" value="LRR_dom_sf"/>
</dbReference>
<dbReference type="InterPro" id="IPR001611">
    <property type="entry name" value="Leu-rich_rpt"/>
</dbReference>
<sequence>MLEPEVMSAVRSQISESRTPMTLDAGHRSAVWSEQDVEERGFTGLTDGDVRRLLLESAGCDLSEFDQLCPRESPTLMASSWMDTKLDTMRTRSRLWDSPFEKSIPCIQSAPDDIDLDNFDLDEEKFYLEDEEQSDEEDRKDGRTENNAKRAQESESQLKQESHQSERYTSNSIPTETELRHDTVGIAQYLHACEQSGEPPIPAIIRQLPKDTIDLSHRGLGPQEVKLFSTGLQRNITVTQLNLSSNQLGVDGAKALAFALKENAFLKTLVSFFYTGALKRTLTRFLYFYNQKVQISDI</sequence>
<dbReference type="PANTHER" id="PTHR24114">
    <property type="entry name" value="LEUCINE RICH REPEAT FAMILY PROTEIN"/>
    <property type="match status" value="1"/>
</dbReference>
<accession>A0A183A5K8</accession>
<evidence type="ECO:0000313" key="3">
    <source>
        <dbReference type="Proteomes" id="UP000272942"/>
    </source>
</evidence>
<dbReference type="OrthoDB" id="76105at2759"/>
<dbReference type="SUPFAM" id="SSF52047">
    <property type="entry name" value="RNI-like"/>
    <property type="match status" value="1"/>
</dbReference>
<evidence type="ECO:0000313" key="4">
    <source>
        <dbReference type="WBParaSite" id="ECPE_0000224301-mRNA-1"/>
    </source>
</evidence>
<dbReference type="InterPro" id="IPR052394">
    <property type="entry name" value="LRR-containing"/>
</dbReference>
<dbReference type="WBParaSite" id="ECPE_0000224301-mRNA-1">
    <property type="protein sequence ID" value="ECPE_0000224301-mRNA-1"/>
    <property type="gene ID" value="ECPE_0000224301"/>
</dbReference>
<dbReference type="AlphaFoldDB" id="A0A183A5K8"/>